<dbReference type="InterPro" id="IPR038305">
    <property type="entry name" value="HeLo_sf"/>
</dbReference>
<feature type="repeat" description="ANK" evidence="3">
    <location>
        <begin position="833"/>
        <end position="865"/>
    </location>
</feature>
<keyword evidence="1" id="KW-0677">Repeat</keyword>
<feature type="repeat" description="ANK" evidence="3">
    <location>
        <begin position="899"/>
        <end position="931"/>
    </location>
</feature>
<organism evidence="6 7">
    <name type="scientific">Clonostachys solani</name>
    <dbReference type="NCBI Taxonomy" id="160281"/>
    <lineage>
        <taxon>Eukaryota</taxon>
        <taxon>Fungi</taxon>
        <taxon>Dikarya</taxon>
        <taxon>Ascomycota</taxon>
        <taxon>Pezizomycotina</taxon>
        <taxon>Sordariomycetes</taxon>
        <taxon>Hypocreomycetidae</taxon>
        <taxon>Hypocreales</taxon>
        <taxon>Bionectriaceae</taxon>
        <taxon>Clonostachys</taxon>
    </lineage>
</organism>
<dbReference type="InterPro" id="IPR056884">
    <property type="entry name" value="NPHP3-like_N"/>
</dbReference>
<dbReference type="InterPro" id="IPR002110">
    <property type="entry name" value="Ankyrin_rpt"/>
</dbReference>
<evidence type="ECO:0000256" key="2">
    <source>
        <dbReference type="ARBA" id="ARBA00023043"/>
    </source>
</evidence>
<accession>A0A9N9Z591</accession>
<feature type="domain" description="Nephrocystin 3-like N-terminal" evidence="5">
    <location>
        <begin position="231"/>
        <end position="401"/>
    </location>
</feature>
<feature type="repeat" description="ANK" evidence="3">
    <location>
        <begin position="765"/>
        <end position="797"/>
    </location>
</feature>
<dbReference type="SUPFAM" id="SSF48403">
    <property type="entry name" value="Ankyrin repeat"/>
    <property type="match status" value="2"/>
</dbReference>
<dbReference type="PRINTS" id="PR01415">
    <property type="entry name" value="ANKYRIN"/>
</dbReference>
<dbReference type="Pfam" id="PF00023">
    <property type="entry name" value="Ank"/>
    <property type="match status" value="2"/>
</dbReference>
<dbReference type="SUPFAM" id="SSF52540">
    <property type="entry name" value="P-loop containing nucleoside triphosphate hydrolases"/>
    <property type="match status" value="1"/>
</dbReference>
<feature type="repeat" description="ANK" evidence="3">
    <location>
        <begin position="998"/>
        <end position="1020"/>
    </location>
</feature>
<dbReference type="InterPro" id="IPR027417">
    <property type="entry name" value="P-loop_NTPase"/>
</dbReference>
<dbReference type="PANTHER" id="PTHR24123:SF33">
    <property type="entry name" value="PROTEIN HOS4"/>
    <property type="match status" value="1"/>
</dbReference>
<feature type="repeat" description="ANK" evidence="3">
    <location>
        <begin position="1099"/>
        <end position="1131"/>
    </location>
</feature>
<dbReference type="Pfam" id="PF13637">
    <property type="entry name" value="Ank_4"/>
    <property type="match status" value="1"/>
</dbReference>
<dbReference type="Pfam" id="PF24883">
    <property type="entry name" value="NPHP3_N"/>
    <property type="match status" value="1"/>
</dbReference>
<dbReference type="OrthoDB" id="539213at2759"/>
<dbReference type="InterPro" id="IPR036770">
    <property type="entry name" value="Ankyrin_rpt-contain_sf"/>
</dbReference>
<dbReference type="PROSITE" id="PS50297">
    <property type="entry name" value="ANK_REP_REGION"/>
    <property type="match status" value="15"/>
</dbReference>
<evidence type="ECO:0000256" key="1">
    <source>
        <dbReference type="ARBA" id="ARBA00022737"/>
    </source>
</evidence>
<dbReference type="Gene3D" id="3.40.50.300">
    <property type="entry name" value="P-loop containing nucleotide triphosphate hydrolases"/>
    <property type="match status" value="1"/>
</dbReference>
<feature type="repeat" description="ANK" evidence="3">
    <location>
        <begin position="1066"/>
        <end position="1098"/>
    </location>
</feature>
<dbReference type="Gene3D" id="1.20.120.1020">
    <property type="entry name" value="Prion-inhibition and propagation, HeLo domain"/>
    <property type="match status" value="1"/>
</dbReference>
<dbReference type="Pfam" id="PF14479">
    <property type="entry name" value="HeLo"/>
    <property type="match status" value="1"/>
</dbReference>
<evidence type="ECO:0000256" key="3">
    <source>
        <dbReference type="PROSITE-ProRule" id="PRU00023"/>
    </source>
</evidence>
<evidence type="ECO:0000313" key="7">
    <source>
        <dbReference type="Proteomes" id="UP000775872"/>
    </source>
</evidence>
<feature type="domain" description="Prion-inhibition and propagation HeLo" evidence="4">
    <location>
        <begin position="6"/>
        <end position="97"/>
    </location>
</feature>
<feature type="repeat" description="ANK" evidence="3">
    <location>
        <begin position="866"/>
        <end position="898"/>
    </location>
</feature>
<sequence length="1466" mass="160204">MEPQSLAIGVVGLARLFNACLGTVARIDAYKEFGNDSYALATHFHAIRLLFERWGRAVGLEKGQVSVHYHPGLDDQSVCLVVAEIISMIRNIVSDAGNPEDAAATKPFGLTRRPAIPSPPLPPKRQKLAWALRGKERRNAEVETLDGLVRKLYELIPTGDSNKATEITATNSDAFRKLQAGTESWAKDIQNTLRKIEQDIEAETRRELHMWIAGDLPSDVYEDLKETRASGTCNWILDRKEFRDWLKSNGNSSVSSVLWVNAIAGCGKTVLCARVVEYLSQTLKTPIAHFFLSSQNASRDDPYLAIRSWILQVIGQNAHAFNLARIKRLSQHEQNASRMTVISLFQEIAQAIPGCTFVLDGLDECTWVGLHHQNHASIRAFLQVVGETIERSTSRFMLFSRNDESIRNSLHNSPTHGFNEIQVVARDVYHDIVSYSRTIVNERLSNKPQDLRDDISQQLADQCDGQFLWVRLQATKLQKISNKFQLQRDIGNTPAGLGQLYEREWESISTNPDIDTERALSLLKWAAFSIRPLSVAEIAVAVLIKTGCPGVPVEELPDFDDGLYLIENIKAHSGSLLEIATDNKSTKGTENTEDIRSMMVQITHFSVKEFILASLLISDVSLNRNSAISTSYEQRQHSALAEACLQYIFHPQLWTMYTLPKEAHGFETAFLDYAAESWYKHVYLGSESFGIVNLISDFFSDTTGSFDEWRRWINTQAYNRGVVSQIPDEEDQANRLPYAISMRLRNATEDLLIAENCEINGRGYHGETALTASCRTGQVDVVNRLLSSGAGMSLPSLEGYTPLCIAVDQGYIAVARVLLEAGADVNVRDIEEIGRTPLIWASSHGHLELAKLLVDNGADISLPDKLGNTPLLAAVQEGHLQVAQLLADSGADVTASGNGGHSPLFFAGMNGNVPITKLLIDKGASISAAIDEKGPALHAAASGGHLEVAKLLLKKGAQVDCLDEAQKTPIYNAVNGGHFGMTELLIKEGADLTLRPRSGESLLHAAAQNGHLEIAHLLIRAKRGLIFTRDGVGDSPLISALYAGHLELARLLLEKEPTLIAVADGQGWTPLHTAASFGHLELCELLLGKEANPSCQTEEGNTPLHITASEGCLEVCLLLLGKGASPSCQNKGGNTPLHIAVREGHLEVADSLLKRGADLNIVESYGWAPINIAAGKGHLEVAELLLGKGADIAIPEKISGRTPLLLAASQGHLEMVKLLVKKGADLNISDNDGRTPLLFAAGRGHLEMARLLLEKGASINTGDKTWTTPLHAACHGGNVEVVSFLLGQPGVHPDTLNLFGRPPLSDAARRGQIDVVKALICSNARVDISDGLGLPPLFYALRNGHSEVVELLLPKTPGWKNWKDGLGRDYIWWAHHIRSPRITQLLMDYGADIKNRHSEDGATDVSSDPPPLNKPRGFCDCCIGPVLQGTPLYSCSICWAGQFCICVECFEGGLRCFDSSHDLALK</sequence>
<dbReference type="Pfam" id="PF12796">
    <property type="entry name" value="Ank_2"/>
    <property type="match status" value="5"/>
</dbReference>
<protein>
    <submittedName>
        <fullName evidence="6">Uncharacterized protein</fullName>
    </submittedName>
</protein>
<dbReference type="InterPro" id="IPR051165">
    <property type="entry name" value="Multifunctional_ANK_Repeat"/>
</dbReference>
<evidence type="ECO:0000259" key="5">
    <source>
        <dbReference type="Pfam" id="PF24883"/>
    </source>
</evidence>
<dbReference type="EMBL" id="CABFOC020000035">
    <property type="protein sequence ID" value="CAH0049287.1"/>
    <property type="molecule type" value="Genomic_DNA"/>
</dbReference>
<proteinExistence type="predicted"/>
<evidence type="ECO:0000259" key="4">
    <source>
        <dbReference type="Pfam" id="PF14479"/>
    </source>
</evidence>
<gene>
    <name evidence="6" type="ORF">CSOL1703_00001243</name>
</gene>
<feature type="repeat" description="ANK" evidence="3">
    <location>
        <begin position="1299"/>
        <end position="1331"/>
    </location>
</feature>
<reference evidence="6 7" key="2">
    <citation type="submission" date="2021-10" db="EMBL/GenBank/DDBJ databases">
        <authorList>
            <person name="Piombo E."/>
        </authorList>
    </citation>
    <scope>NUCLEOTIDE SEQUENCE [LARGE SCALE GENOMIC DNA]</scope>
</reference>
<feature type="repeat" description="ANK" evidence="3">
    <location>
        <begin position="1232"/>
        <end position="1264"/>
    </location>
</feature>
<keyword evidence="7" id="KW-1185">Reference proteome</keyword>
<reference evidence="7" key="1">
    <citation type="submission" date="2019-06" db="EMBL/GenBank/DDBJ databases">
        <authorList>
            <person name="Broberg M."/>
        </authorList>
    </citation>
    <scope>NUCLEOTIDE SEQUENCE [LARGE SCALE GENOMIC DNA]</scope>
</reference>
<feature type="repeat" description="ANK" evidence="3">
    <location>
        <begin position="1199"/>
        <end position="1231"/>
    </location>
</feature>
<dbReference type="Proteomes" id="UP000775872">
    <property type="component" value="Unassembled WGS sequence"/>
</dbReference>
<name>A0A9N9Z591_9HYPO</name>
<dbReference type="InterPro" id="IPR029498">
    <property type="entry name" value="HeLo_dom"/>
</dbReference>
<evidence type="ECO:0000313" key="6">
    <source>
        <dbReference type="EMBL" id="CAH0049287.1"/>
    </source>
</evidence>
<feature type="repeat" description="ANK" evidence="3">
    <location>
        <begin position="932"/>
        <end position="964"/>
    </location>
</feature>
<keyword evidence="2 3" id="KW-0040">ANK repeat</keyword>
<dbReference type="Gene3D" id="1.25.40.20">
    <property type="entry name" value="Ankyrin repeat-containing domain"/>
    <property type="match status" value="5"/>
</dbReference>
<feature type="repeat" description="ANK" evidence="3">
    <location>
        <begin position="1165"/>
        <end position="1197"/>
    </location>
</feature>
<comment type="caution">
    <text evidence="6">The sequence shown here is derived from an EMBL/GenBank/DDBJ whole genome shotgun (WGS) entry which is preliminary data.</text>
</comment>
<dbReference type="PROSITE" id="PS50088">
    <property type="entry name" value="ANK_REPEAT"/>
    <property type="match status" value="15"/>
</dbReference>
<dbReference type="SMART" id="SM00248">
    <property type="entry name" value="ANK"/>
    <property type="match status" value="19"/>
</dbReference>
<feature type="repeat" description="ANK" evidence="3">
    <location>
        <begin position="798"/>
        <end position="830"/>
    </location>
</feature>
<feature type="repeat" description="ANK" evidence="3">
    <location>
        <begin position="965"/>
        <end position="997"/>
    </location>
</feature>
<dbReference type="PANTHER" id="PTHR24123">
    <property type="entry name" value="ANKYRIN REPEAT-CONTAINING"/>
    <property type="match status" value="1"/>
</dbReference>
<feature type="repeat" description="ANK" evidence="3">
    <location>
        <begin position="1132"/>
        <end position="1164"/>
    </location>
</feature>